<dbReference type="PATRIC" id="fig|2702.99.peg.296"/>
<reference evidence="1 2" key="1">
    <citation type="submission" date="2016-01" db="EMBL/GenBank/DDBJ databases">
        <authorList>
            <person name="Oliw E.H."/>
        </authorList>
    </citation>
    <scope>NUCLEOTIDE SEQUENCE [LARGE SCALE GENOMIC DNA]</scope>
    <source>
        <strain evidence="1 2">GED7760B</strain>
    </source>
</reference>
<comment type="caution">
    <text evidence="1">The sequence shown here is derived from an EMBL/GenBank/DDBJ whole genome shotgun (WGS) entry which is preliminary data.</text>
</comment>
<accession>A0A133NRE8</accession>
<dbReference type="AlphaFoldDB" id="A0A133NRE8"/>
<proteinExistence type="predicted"/>
<protein>
    <submittedName>
        <fullName evidence="1">Uncharacterized protein</fullName>
    </submittedName>
</protein>
<gene>
    <name evidence="1" type="ORF">HMPREF3216_00297</name>
</gene>
<sequence>MPEFVSFCPSLFTFWPIWETKASATTCLRALRSKRKGMSERTKTR</sequence>
<dbReference type="Proteomes" id="UP000070558">
    <property type="component" value="Unassembled WGS sequence"/>
</dbReference>
<organism evidence="1 2">
    <name type="scientific">Gardnerella vaginalis</name>
    <dbReference type="NCBI Taxonomy" id="2702"/>
    <lineage>
        <taxon>Bacteria</taxon>
        <taxon>Bacillati</taxon>
        <taxon>Actinomycetota</taxon>
        <taxon>Actinomycetes</taxon>
        <taxon>Bifidobacteriales</taxon>
        <taxon>Bifidobacteriaceae</taxon>
        <taxon>Gardnerella</taxon>
    </lineage>
</organism>
<evidence type="ECO:0000313" key="1">
    <source>
        <dbReference type="EMBL" id="KXA18873.1"/>
    </source>
</evidence>
<evidence type="ECO:0000313" key="2">
    <source>
        <dbReference type="Proteomes" id="UP000070558"/>
    </source>
</evidence>
<dbReference type="EMBL" id="LRQA01000024">
    <property type="protein sequence ID" value="KXA18873.1"/>
    <property type="molecule type" value="Genomic_DNA"/>
</dbReference>
<name>A0A133NRE8_GARVA</name>